<dbReference type="PANTHER" id="PTHR32428:SF3">
    <property type="entry name" value="PROLINE-RICH PROTEIN 5-LIKE"/>
    <property type="match status" value="1"/>
</dbReference>
<dbReference type="EMBL" id="VBQZ03000024">
    <property type="protein sequence ID" value="MXQ84986.1"/>
    <property type="molecule type" value="Genomic_DNA"/>
</dbReference>
<dbReference type="GO" id="GO:0038203">
    <property type="term" value="P:TORC2 signaling"/>
    <property type="evidence" value="ECO:0007669"/>
    <property type="project" value="TreeGrafter"/>
</dbReference>
<proteinExistence type="inferred from homology"/>
<dbReference type="Proteomes" id="UP000322234">
    <property type="component" value="Unassembled WGS sequence"/>
</dbReference>
<sequence>MSSSREAEGLWHLTCPGGRKQTSFLLNPEYSQCRFLNIELKISLGSSVKMAAGNIMVVVIPQRGPQKMQPSGIVGGDHINCRRHFGELCYLLATGVHHCGSCVASFIVKYLLAKVVLVNIVVLRTPEGRKTALGEALWVGSRNLLVRGEAAPSPGLMTRGFAPSLPVEFPKMGSFRRPRPRFMSSPALSDLPRFQAARQALQLSSNSAWNSVQTAVINVFKGGGLQSNELYALNENIRRLLKSELGSFITDYFQNQLLAKGLLFVEEKIKLCENRIEVLAEVWDHFFTETLPTLQAIFYPVQGQELTIRQISLLGFRDLVLLKVKLEDLLLLAQPQLPSSIVQMLLILQSVHEPTGPSEGYLQLEELVKQVVSPFLGISEDRGLSGPTYTLARRHSRVRPKVTLLNYASPITPVSRPLNEMALTPLTEQEGEAYLEKCGSVRRHTVANAHSDIQLLAMATMMHSGLGEESGGEDKCLLLQPSFPPPHRQCSSEPNITDGRKGQPRGVLGTLRRLSCSQQVGVTGKAYKEDRLLFGASCAESQ</sequence>
<comment type="caution">
    <text evidence="2">The sequence shown here is derived from an EMBL/GenBank/DDBJ whole genome shotgun (WGS) entry which is preliminary data.</text>
</comment>
<dbReference type="InterPro" id="IPR013745">
    <property type="entry name" value="Bit61/PRR5"/>
</dbReference>
<evidence type="ECO:0008006" key="4">
    <source>
        <dbReference type="Google" id="ProtNLM"/>
    </source>
</evidence>
<evidence type="ECO:0000256" key="1">
    <source>
        <dbReference type="ARBA" id="ARBA00010453"/>
    </source>
</evidence>
<evidence type="ECO:0000313" key="3">
    <source>
        <dbReference type="Proteomes" id="UP000322234"/>
    </source>
</evidence>
<name>A0A6B0RA11_9CETA</name>
<protein>
    <recommendedName>
        <fullName evidence="4">Proline-rich protein 5-like protein</fullName>
    </recommendedName>
</protein>
<organism evidence="2 3">
    <name type="scientific">Bos mutus</name>
    <name type="common">wild yak</name>
    <dbReference type="NCBI Taxonomy" id="72004"/>
    <lineage>
        <taxon>Eukaryota</taxon>
        <taxon>Metazoa</taxon>
        <taxon>Chordata</taxon>
        <taxon>Craniata</taxon>
        <taxon>Vertebrata</taxon>
        <taxon>Euteleostomi</taxon>
        <taxon>Mammalia</taxon>
        <taxon>Eutheria</taxon>
        <taxon>Laurasiatheria</taxon>
        <taxon>Artiodactyla</taxon>
        <taxon>Ruminantia</taxon>
        <taxon>Pecora</taxon>
        <taxon>Bovidae</taxon>
        <taxon>Bovinae</taxon>
        <taxon>Bos</taxon>
    </lineage>
</organism>
<evidence type="ECO:0000313" key="2">
    <source>
        <dbReference type="EMBL" id="MXQ84986.1"/>
    </source>
</evidence>
<keyword evidence="3" id="KW-1185">Reference proteome</keyword>
<dbReference type="Pfam" id="PF08539">
    <property type="entry name" value="HbrB"/>
    <property type="match status" value="1"/>
</dbReference>
<dbReference type="AlphaFoldDB" id="A0A6B0RA11"/>
<reference evidence="2" key="1">
    <citation type="submission" date="2019-10" db="EMBL/GenBank/DDBJ databases">
        <title>The sequence and de novo assembly of the wild yak genome.</title>
        <authorList>
            <person name="Liu Y."/>
        </authorList>
    </citation>
    <scope>NUCLEOTIDE SEQUENCE [LARGE SCALE GENOMIC DNA]</scope>
    <source>
        <strain evidence="2">WY2019</strain>
    </source>
</reference>
<accession>A0A6B0RA11</accession>
<comment type="similarity">
    <text evidence="1">Belongs to the PROTOR family.</text>
</comment>
<dbReference type="GO" id="GO:0031932">
    <property type="term" value="C:TORC2 complex"/>
    <property type="evidence" value="ECO:0007669"/>
    <property type="project" value="TreeGrafter"/>
</dbReference>
<gene>
    <name evidence="2" type="ORF">E5288_WYG004245</name>
</gene>
<dbReference type="PANTHER" id="PTHR32428">
    <property type="entry name" value="TARGET OF RAPAMYCIN COMPLEX 2 SUBUNIT BIT61-RELATED"/>
    <property type="match status" value="1"/>
</dbReference>